<comment type="caution">
    <text evidence="6">The sequence shown here is derived from an EMBL/GenBank/DDBJ whole genome shotgun (WGS) entry which is preliminary data.</text>
</comment>
<keyword evidence="3" id="KW-0804">Transcription</keyword>
<dbReference type="EMBL" id="VFMO01000001">
    <property type="protein sequence ID" value="TQJ15866.1"/>
    <property type="molecule type" value="Genomic_DNA"/>
</dbReference>
<feature type="region of interest" description="Disordered" evidence="4">
    <location>
        <begin position="1"/>
        <end position="23"/>
    </location>
</feature>
<dbReference type="PANTHER" id="PTHR44688:SF16">
    <property type="entry name" value="DNA-BINDING TRANSCRIPTIONAL ACTIVATOR DEVR_DOSR"/>
    <property type="match status" value="1"/>
</dbReference>
<evidence type="ECO:0000256" key="1">
    <source>
        <dbReference type="ARBA" id="ARBA00023015"/>
    </source>
</evidence>
<dbReference type="RefSeq" id="WP_141929300.1">
    <property type="nucleotide sequence ID" value="NZ_VFMO01000001.1"/>
</dbReference>
<reference evidence="6 7" key="1">
    <citation type="submission" date="2019-06" db="EMBL/GenBank/DDBJ databases">
        <title>Sequencing the genomes of 1000 actinobacteria strains.</title>
        <authorList>
            <person name="Klenk H.-P."/>
        </authorList>
    </citation>
    <scope>NUCLEOTIDE SEQUENCE [LARGE SCALE GENOMIC DNA]</scope>
    <source>
        <strain evidence="6 7">DSM 19828</strain>
    </source>
</reference>
<keyword evidence="7" id="KW-1185">Reference proteome</keyword>
<protein>
    <submittedName>
        <fullName evidence="6">Regulatory LuxR family protein</fullName>
    </submittedName>
</protein>
<evidence type="ECO:0000313" key="7">
    <source>
        <dbReference type="Proteomes" id="UP000320806"/>
    </source>
</evidence>
<dbReference type="InterPro" id="IPR036388">
    <property type="entry name" value="WH-like_DNA-bd_sf"/>
</dbReference>
<dbReference type="OrthoDB" id="3369460at2"/>
<dbReference type="InterPro" id="IPR000792">
    <property type="entry name" value="Tscrpt_reg_LuxR_C"/>
</dbReference>
<dbReference type="GO" id="GO:0006355">
    <property type="term" value="P:regulation of DNA-templated transcription"/>
    <property type="evidence" value="ECO:0007669"/>
    <property type="project" value="InterPro"/>
</dbReference>
<dbReference type="GO" id="GO:0003677">
    <property type="term" value="F:DNA binding"/>
    <property type="evidence" value="ECO:0007669"/>
    <property type="project" value="UniProtKB-KW"/>
</dbReference>
<gene>
    <name evidence="6" type="ORF">FB459_3443</name>
</gene>
<dbReference type="AlphaFoldDB" id="A0A542EKY8"/>
<keyword evidence="2" id="KW-0238">DNA-binding</keyword>
<dbReference type="SMART" id="SM00421">
    <property type="entry name" value="HTH_LUXR"/>
    <property type="match status" value="1"/>
</dbReference>
<evidence type="ECO:0000259" key="5">
    <source>
        <dbReference type="PROSITE" id="PS50043"/>
    </source>
</evidence>
<evidence type="ECO:0000256" key="2">
    <source>
        <dbReference type="ARBA" id="ARBA00023125"/>
    </source>
</evidence>
<dbReference type="PRINTS" id="PR00038">
    <property type="entry name" value="HTHLUXR"/>
</dbReference>
<feature type="domain" description="HTH luxR-type" evidence="5">
    <location>
        <begin position="272"/>
        <end position="337"/>
    </location>
</feature>
<dbReference type="InterPro" id="IPR016032">
    <property type="entry name" value="Sig_transdc_resp-reg_C-effctor"/>
</dbReference>
<dbReference type="Pfam" id="PF00196">
    <property type="entry name" value="GerE"/>
    <property type="match status" value="1"/>
</dbReference>
<proteinExistence type="predicted"/>
<evidence type="ECO:0000256" key="3">
    <source>
        <dbReference type="ARBA" id="ARBA00023163"/>
    </source>
</evidence>
<accession>A0A542EKY8</accession>
<dbReference type="PROSITE" id="PS50043">
    <property type="entry name" value="HTH_LUXR_2"/>
    <property type="match status" value="1"/>
</dbReference>
<dbReference type="Proteomes" id="UP000320806">
    <property type="component" value="Unassembled WGS sequence"/>
</dbReference>
<keyword evidence="1" id="KW-0805">Transcription regulation</keyword>
<feature type="compositionally biased region" description="Basic and acidic residues" evidence="4">
    <location>
        <begin position="1"/>
        <end position="13"/>
    </location>
</feature>
<dbReference type="CDD" id="cd06170">
    <property type="entry name" value="LuxR_C_like"/>
    <property type="match status" value="1"/>
</dbReference>
<organism evidence="6 7">
    <name type="scientific">Yimella lutea</name>
    <dbReference type="NCBI Taxonomy" id="587872"/>
    <lineage>
        <taxon>Bacteria</taxon>
        <taxon>Bacillati</taxon>
        <taxon>Actinomycetota</taxon>
        <taxon>Actinomycetes</taxon>
        <taxon>Micrococcales</taxon>
        <taxon>Dermacoccaceae</taxon>
        <taxon>Yimella</taxon>
    </lineage>
</organism>
<dbReference type="Gene3D" id="1.10.10.10">
    <property type="entry name" value="Winged helix-like DNA-binding domain superfamily/Winged helix DNA-binding domain"/>
    <property type="match status" value="1"/>
</dbReference>
<evidence type="ECO:0000313" key="6">
    <source>
        <dbReference type="EMBL" id="TQJ15866.1"/>
    </source>
</evidence>
<name>A0A542EKY8_9MICO</name>
<dbReference type="PANTHER" id="PTHR44688">
    <property type="entry name" value="DNA-BINDING TRANSCRIPTIONAL ACTIVATOR DEVR_DOSR"/>
    <property type="match status" value="1"/>
</dbReference>
<evidence type="ECO:0000256" key="4">
    <source>
        <dbReference type="SAM" id="MobiDB-lite"/>
    </source>
</evidence>
<sequence>MDDTRKKQREDSRNPPPPIVGDFDLTDDHTEIYLALLEAPSVTRNEFVRRGFEPEYVDKSMRAFERRSLARPLGYDVWEAIPPDIALPAFAARLEEYATTIRASTSALSRSYANRSADAPDPSGYDRLNSVEEIALATQQLLARSGTQVVGLRNNSPYTRYLLGLPTDFHVTPVRNAQGVKLAARVTMDTSMIPHPRFNEVVTARQSTGELYRFHSGLPFSAIVNDRGLAVIDAHGPDGEALGLMISTPGAAAAVSNVAEWAWRLGREWRLAQETSGELDARDKRILELLSSGTTDSVIAKRLKVSQRTVERRVRELMDRLGATTRFQAGVLAAKDGLI</sequence>
<dbReference type="SUPFAM" id="SSF46894">
    <property type="entry name" value="C-terminal effector domain of the bipartite response regulators"/>
    <property type="match status" value="1"/>
</dbReference>